<feature type="transmembrane region" description="Helical" evidence="1">
    <location>
        <begin position="164"/>
        <end position="187"/>
    </location>
</feature>
<evidence type="ECO:0000256" key="1">
    <source>
        <dbReference type="SAM" id="Phobius"/>
    </source>
</evidence>
<protein>
    <submittedName>
        <fullName evidence="2">Uncharacterized protein</fullName>
    </submittedName>
</protein>
<reference evidence="2 3" key="1">
    <citation type="journal article" date="2013" name="Proc. Natl. Acad. Sci. U.S.A.">
        <title>Fine-scale variation in meiotic recombination in Mimulus inferred from population shotgun sequencing.</title>
        <authorList>
            <person name="Hellsten U."/>
            <person name="Wright K.M."/>
            <person name="Jenkins J."/>
            <person name="Shu S."/>
            <person name="Yuan Y."/>
            <person name="Wessler S.R."/>
            <person name="Schmutz J."/>
            <person name="Willis J.H."/>
            <person name="Rokhsar D.S."/>
        </authorList>
    </citation>
    <scope>NUCLEOTIDE SEQUENCE [LARGE SCALE GENOMIC DNA]</scope>
    <source>
        <strain evidence="3">cv. DUN x IM62</strain>
    </source>
</reference>
<keyword evidence="1" id="KW-0472">Membrane</keyword>
<feature type="transmembrane region" description="Helical" evidence="1">
    <location>
        <begin position="121"/>
        <end position="144"/>
    </location>
</feature>
<dbReference type="eggNOG" id="ENOG502QTXK">
    <property type="taxonomic scope" value="Eukaryota"/>
</dbReference>
<keyword evidence="3" id="KW-1185">Reference proteome</keyword>
<dbReference type="AlphaFoldDB" id="A0A022QB48"/>
<evidence type="ECO:0000313" key="2">
    <source>
        <dbReference type="EMBL" id="EYU23745.1"/>
    </source>
</evidence>
<organism evidence="2 3">
    <name type="scientific">Erythranthe guttata</name>
    <name type="common">Yellow monkey flower</name>
    <name type="synonym">Mimulus guttatus</name>
    <dbReference type="NCBI Taxonomy" id="4155"/>
    <lineage>
        <taxon>Eukaryota</taxon>
        <taxon>Viridiplantae</taxon>
        <taxon>Streptophyta</taxon>
        <taxon>Embryophyta</taxon>
        <taxon>Tracheophyta</taxon>
        <taxon>Spermatophyta</taxon>
        <taxon>Magnoliopsida</taxon>
        <taxon>eudicotyledons</taxon>
        <taxon>Gunneridae</taxon>
        <taxon>Pentapetalae</taxon>
        <taxon>asterids</taxon>
        <taxon>lamiids</taxon>
        <taxon>Lamiales</taxon>
        <taxon>Phrymaceae</taxon>
        <taxon>Erythranthe</taxon>
    </lineage>
</organism>
<proteinExistence type="predicted"/>
<dbReference type="PANTHER" id="PTHR33133:SF5">
    <property type="entry name" value="OS08G0107100 PROTEIN"/>
    <property type="match status" value="1"/>
</dbReference>
<feature type="transmembrane region" description="Helical" evidence="1">
    <location>
        <begin position="32"/>
        <end position="54"/>
    </location>
</feature>
<feature type="transmembrane region" description="Helical" evidence="1">
    <location>
        <begin position="208"/>
        <end position="232"/>
    </location>
</feature>
<name>A0A022QB48_ERYGU</name>
<keyword evidence="1" id="KW-1133">Transmembrane helix</keyword>
<accession>A0A022QB48</accession>
<keyword evidence="1" id="KW-0812">Transmembrane</keyword>
<sequence length="312" mass="35670">MEKEEEIRIQFLGFYGIFRESFTIAFFCRNKLFGQITIATIFPLSLIFLLRAQFFEFMETLISLEKIGISLIKIAYFIFFIALSMLSTCVVVYAVACSYTKKADITFVEVISVVPKVWRRVTVTLIWSFILVLVYNMIAFSILLPWLASLNPSMTKPVVLGSLFAIYMMGFVYISIVWHLASVVSVLEEDCGIEAMIKGKALVKGKTVISFAVFFFMSSCFVLIEMVFQRFVVHGESFWSEIGYGIICFFLLSGFTLLGLVVQTLVYMVCKLNHREIIDESCLLANHLEVYLGDYVSLRSKDVQLEQVYVIN</sequence>
<dbReference type="OrthoDB" id="911961at2759"/>
<dbReference type="EMBL" id="KI632154">
    <property type="protein sequence ID" value="EYU23745.1"/>
    <property type="molecule type" value="Genomic_DNA"/>
</dbReference>
<evidence type="ECO:0000313" key="3">
    <source>
        <dbReference type="Proteomes" id="UP000030748"/>
    </source>
</evidence>
<feature type="transmembrane region" description="Helical" evidence="1">
    <location>
        <begin position="74"/>
        <end position="100"/>
    </location>
</feature>
<gene>
    <name evidence="2" type="ORF">MIMGU_mgv1a025495mg</name>
</gene>
<dbReference type="KEGG" id="egt:105973145"/>
<feature type="transmembrane region" description="Helical" evidence="1">
    <location>
        <begin position="244"/>
        <end position="270"/>
    </location>
</feature>
<dbReference type="PANTHER" id="PTHR33133">
    <property type="entry name" value="OS08G0107100 PROTEIN-RELATED"/>
    <property type="match status" value="1"/>
</dbReference>
<dbReference type="STRING" id="4155.A0A022QB48"/>
<dbReference type="PhylomeDB" id="A0A022QB48"/>
<dbReference type="GO" id="GO:0016020">
    <property type="term" value="C:membrane"/>
    <property type="evidence" value="ECO:0000318"/>
    <property type="project" value="GO_Central"/>
</dbReference>
<dbReference type="Proteomes" id="UP000030748">
    <property type="component" value="Unassembled WGS sequence"/>
</dbReference>